<evidence type="ECO:0000256" key="1">
    <source>
        <dbReference type="SAM" id="SignalP"/>
    </source>
</evidence>
<organism evidence="3 4">
    <name type="scientific">Bacteroides ovatus</name>
    <dbReference type="NCBI Taxonomy" id="28116"/>
    <lineage>
        <taxon>Bacteria</taxon>
        <taxon>Pseudomonadati</taxon>
        <taxon>Bacteroidota</taxon>
        <taxon>Bacteroidia</taxon>
        <taxon>Bacteroidales</taxon>
        <taxon>Bacteroidaceae</taxon>
        <taxon>Bacteroides</taxon>
    </lineage>
</organism>
<dbReference type="AlphaFoldDB" id="A0A7J4Y164"/>
<proteinExistence type="predicted"/>
<name>A0A7J4Y164_BACOV</name>
<feature type="chain" id="PRO_5029629548" description="DUF6705 domain-containing protein" evidence="1">
    <location>
        <begin position="21"/>
        <end position="168"/>
    </location>
</feature>
<dbReference type="Proteomes" id="UP000424805">
    <property type="component" value="Unassembled WGS sequence"/>
</dbReference>
<dbReference type="InterPro" id="IPR046551">
    <property type="entry name" value="DUF6705"/>
</dbReference>
<sequence>MKTSLFILLFSFLFSYCAIAQKTVYQKAAYDLTPFTGTWVAVKDSMQYEITFQKGILKSYLAFEDTNYESEIVFATLVRWYKNGTLIREVKSNIQESILQGFPSDVNPLRLGSVLYFDKERKCYGDGTFTIDRVVDPKVAKWIHVYSSFLGETSTSAFPMRLDFVKVK</sequence>
<evidence type="ECO:0000259" key="2">
    <source>
        <dbReference type="Pfam" id="PF20448"/>
    </source>
</evidence>
<reference evidence="3 4" key="1">
    <citation type="journal article" date="2019" name="Nat. Med.">
        <title>A library of human gut bacterial isolates paired with longitudinal multiomics data enables mechanistic microbiome research.</title>
        <authorList>
            <person name="Poyet M."/>
            <person name="Groussin M."/>
            <person name="Gibbons S.M."/>
            <person name="Avila-Pacheco J."/>
            <person name="Jiang X."/>
            <person name="Kearney S.M."/>
            <person name="Perrotta A.R."/>
            <person name="Berdy B."/>
            <person name="Zhao S."/>
            <person name="Lieberman T.D."/>
            <person name="Swanson P.K."/>
            <person name="Smith M."/>
            <person name="Roesemann S."/>
            <person name="Alexander J.E."/>
            <person name="Rich S.A."/>
            <person name="Livny J."/>
            <person name="Vlamakis H."/>
            <person name="Clish C."/>
            <person name="Bullock K."/>
            <person name="Deik A."/>
            <person name="Scott J."/>
            <person name="Pierce K.A."/>
            <person name="Xavier R.J."/>
            <person name="Alm E.J."/>
        </authorList>
    </citation>
    <scope>NUCLEOTIDE SEQUENCE [LARGE SCALE GENOMIC DNA]</scope>
    <source>
        <strain evidence="3 4">BIOML-A15</strain>
    </source>
</reference>
<comment type="caution">
    <text evidence="3">The sequence shown here is derived from an EMBL/GenBank/DDBJ whole genome shotgun (WGS) entry which is preliminary data.</text>
</comment>
<feature type="signal peptide" evidence="1">
    <location>
        <begin position="1"/>
        <end position="20"/>
    </location>
</feature>
<evidence type="ECO:0000313" key="4">
    <source>
        <dbReference type="Proteomes" id="UP000424805"/>
    </source>
</evidence>
<accession>A0A7J4Y164</accession>
<dbReference type="Pfam" id="PF20448">
    <property type="entry name" value="DUF6705"/>
    <property type="match status" value="1"/>
</dbReference>
<dbReference type="EMBL" id="VWFP01000005">
    <property type="protein sequence ID" value="KAA4628703.1"/>
    <property type="molecule type" value="Genomic_DNA"/>
</dbReference>
<evidence type="ECO:0000313" key="3">
    <source>
        <dbReference type="EMBL" id="KAA4628703.1"/>
    </source>
</evidence>
<protein>
    <recommendedName>
        <fullName evidence="2">DUF6705 domain-containing protein</fullName>
    </recommendedName>
</protein>
<feature type="domain" description="DUF6705" evidence="2">
    <location>
        <begin position="1"/>
        <end position="58"/>
    </location>
</feature>
<gene>
    <name evidence="3" type="ORF">F3B90_06990</name>
</gene>
<keyword evidence="1" id="KW-0732">Signal</keyword>